<organism evidence="3">
    <name type="scientific">Ditylum brightwellii</name>
    <dbReference type="NCBI Taxonomy" id="49249"/>
    <lineage>
        <taxon>Eukaryota</taxon>
        <taxon>Sar</taxon>
        <taxon>Stramenopiles</taxon>
        <taxon>Ochrophyta</taxon>
        <taxon>Bacillariophyta</taxon>
        <taxon>Mediophyceae</taxon>
        <taxon>Lithodesmiophycidae</taxon>
        <taxon>Lithodesmiales</taxon>
        <taxon>Lithodesmiaceae</taxon>
        <taxon>Ditylum</taxon>
    </lineage>
</organism>
<dbReference type="GO" id="GO:0016787">
    <property type="term" value="F:hydrolase activity"/>
    <property type="evidence" value="ECO:0007669"/>
    <property type="project" value="InterPro"/>
</dbReference>
<evidence type="ECO:0000256" key="1">
    <source>
        <dbReference type="SAM" id="MobiDB-lite"/>
    </source>
</evidence>
<proteinExistence type="predicted"/>
<dbReference type="InterPro" id="IPR029052">
    <property type="entry name" value="Metallo-depent_PP-like"/>
</dbReference>
<dbReference type="InterPro" id="IPR051693">
    <property type="entry name" value="UPF0046_metallophosphoest"/>
</dbReference>
<name>A0A7S2A2J4_9STRA</name>
<reference evidence="3" key="1">
    <citation type="submission" date="2021-01" db="EMBL/GenBank/DDBJ databases">
        <authorList>
            <person name="Corre E."/>
            <person name="Pelletier E."/>
            <person name="Niang G."/>
            <person name="Scheremetjew M."/>
            <person name="Finn R."/>
            <person name="Kale V."/>
            <person name="Holt S."/>
            <person name="Cochrane G."/>
            <person name="Meng A."/>
            <person name="Brown T."/>
            <person name="Cohen L."/>
        </authorList>
    </citation>
    <scope>NUCLEOTIDE SEQUENCE</scope>
    <source>
        <strain evidence="3">Pop2</strain>
    </source>
</reference>
<evidence type="ECO:0000259" key="2">
    <source>
        <dbReference type="Pfam" id="PF00149"/>
    </source>
</evidence>
<protein>
    <recommendedName>
        <fullName evidence="2">Calcineurin-like phosphoesterase domain-containing protein</fullName>
    </recommendedName>
</protein>
<dbReference type="SUPFAM" id="SSF56300">
    <property type="entry name" value="Metallo-dependent phosphatases"/>
    <property type="match status" value="1"/>
</dbReference>
<sequence>MVVFAQKLLVAATCLSSIALGLITTTPQLVSTKQKFHRAASDGAVILIDVENVRGKSGFELTHSNVIDSVSIWAKDYNLGGQVSLIVDHGSAPNGYWLKDQGISVIFAGQSMKADDVIVRDVPFCQKELLRDVIVVTADTELIQRCKRAAERSSSVGAKSLQVIDPNLFLQDMESVVGDTLANIEQEQRVEEEKQLEQSNDDKITSDMENEITLGARLIAVETQLKNSKKKKKNVSPKKRRKLEKQAGKIRAMLGLSGPSILHRATSIISNDGGVNEDDIDSLQQIDLLQKWESIRKSSGRREMTGDRVLLAEGLRRKLEKINGEDLSQSNVNFESMCPVEAHACYANALIHNDVSDVHVGLYPSLAESLARELPDFHAKDTLRLVVISDTHGYERALTDTDCLEPWLFINDTLKSAEEETNIDGIQTDLCVVKNSYLLPEGDILLHLGDFAVDRGGTARQNALDRFDRWLSLQPHPVKIVVRGNHDPAQVKFSLSQATYVTRPETMTFGNKTIAIVPYGCSGFSVSKATRSSCLIPSTCDILATHEPPHSILDSCLSGDRAGSRVIRSAVENMKGLPPKLWVCGHIHEGRGSMRHTFGTKHTTRETVVINAANANHGRANHLMHGPVVVDVSEKNGICGGKEQKPSLQQTISTERKREKNDNEEELLLAIDLGLRCGASLYDSSGKLLRYEQLHFTDSEELNERVPLLIDSWESDINSKMESDPSTANEKRRVLSYLAIEGGGDLLNAWESSLADKKDIQLVYVRPEEWRANLLTQKERKSGRLSKEAARLIARQVVSDFGSMGDHKGKFKTDAAESVAMGFYMASHLGWIVRTPLVKRYSNGNIIVPK</sequence>
<feature type="region of interest" description="Disordered" evidence="1">
    <location>
        <begin position="640"/>
        <end position="659"/>
    </location>
</feature>
<dbReference type="CDD" id="cd07379">
    <property type="entry name" value="MPP_239FB"/>
    <property type="match status" value="1"/>
</dbReference>
<dbReference type="EMBL" id="HBGN01037987">
    <property type="protein sequence ID" value="CAD9356077.1"/>
    <property type="molecule type" value="Transcribed_RNA"/>
</dbReference>
<gene>
    <name evidence="3" type="ORF">DBRI1063_LOCUS24320</name>
</gene>
<dbReference type="InterPro" id="IPR004843">
    <property type="entry name" value="Calcineurin-like_PHP"/>
</dbReference>
<dbReference type="AlphaFoldDB" id="A0A7S2A2J4"/>
<dbReference type="PANTHER" id="PTHR12905">
    <property type="entry name" value="METALLOPHOSPHOESTERASE"/>
    <property type="match status" value="1"/>
</dbReference>
<accession>A0A7S2A2J4</accession>
<dbReference type="PANTHER" id="PTHR12905:SF0">
    <property type="entry name" value="CALCINEURIN-LIKE PHOSPHOESTERASE DOMAIN-CONTAINING PROTEIN"/>
    <property type="match status" value="1"/>
</dbReference>
<evidence type="ECO:0000313" key="3">
    <source>
        <dbReference type="EMBL" id="CAD9356077.1"/>
    </source>
</evidence>
<dbReference type="Gene3D" id="3.60.21.10">
    <property type="match status" value="2"/>
</dbReference>
<feature type="domain" description="Calcineurin-like phosphoesterase" evidence="2">
    <location>
        <begin position="383"/>
        <end position="589"/>
    </location>
</feature>
<dbReference type="Pfam" id="PF00149">
    <property type="entry name" value="Metallophos"/>
    <property type="match status" value="1"/>
</dbReference>